<dbReference type="RefSeq" id="YP_010246691.1">
    <property type="nucleotide sequence ID" value="NC_060137.1"/>
</dbReference>
<evidence type="ECO:0000313" key="2">
    <source>
        <dbReference type="EMBL" id="QGH75761.1"/>
    </source>
</evidence>
<dbReference type="GeneID" id="70081256"/>
<dbReference type="Proteomes" id="UP000346466">
    <property type="component" value="Segment"/>
</dbReference>
<reference evidence="2 3" key="1">
    <citation type="submission" date="2019-09" db="EMBL/GenBank/DDBJ databases">
        <authorList>
            <person name="Falcon-Lizardi N."/>
            <person name="Rios-Rosa Y."/>
            <person name="Rivera-Cruz A."/>
            <person name="Rivera-Espinal N.S."/>
            <person name="Rodriguez-Cotto F.E."/>
            <person name="Rosa-Flores A.N."/>
            <person name="Rubin M.R."/>
            <person name="Vazquez E."/>
            <person name="Molloy S.D."/>
            <person name="Garlena R.A."/>
            <person name="Russell D.A."/>
            <person name="Pope W.H."/>
            <person name="Jacobs-Sera D."/>
            <person name="Hatfull G.F."/>
        </authorList>
    </citation>
    <scope>NUCLEOTIDE SEQUENCE [LARGE SCALE GENOMIC DNA]</scope>
</reference>
<accession>A0A5Q2WBB6</accession>
<organism evidence="2 3">
    <name type="scientific">Gordonia phage Syleon</name>
    <dbReference type="NCBI Taxonomy" id="2653718"/>
    <lineage>
        <taxon>Viruses</taxon>
        <taxon>Duplodnaviria</taxon>
        <taxon>Heunggongvirae</taxon>
        <taxon>Uroviricota</taxon>
        <taxon>Caudoviricetes</taxon>
        <taxon>Deeyouvirinae</taxon>
        <taxon>Octobienvirus</taxon>
        <taxon>Octobienvirus syleon</taxon>
    </lineage>
</organism>
<feature type="compositionally biased region" description="Polar residues" evidence="1">
    <location>
        <begin position="59"/>
        <end position="76"/>
    </location>
</feature>
<protein>
    <submittedName>
        <fullName evidence="2">Minor tail protein</fullName>
    </submittedName>
</protein>
<feature type="compositionally biased region" description="Polar residues" evidence="1">
    <location>
        <begin position="1"/>
        <end position="12"/>
    </location>
</feature>
<name>A0A5Q2WBB6_9CAUD</name>
<dbReference type="KEGG" id="vg:70081256"/>
<proteinExistence type="predicted"/>
<gene>
    <name evidence="2" type="primary">32</name>
    <name evidence="2" type="ORF">SEA_SYLEON_32</name>
</gene>
<feature type="region of interest" description="Disordered" evidence="1">
    <location>
        <begin position="1"/>
        <end position="76"/>
    </location>
</feature>
<keyword evidence="3" id="KW-1185">Reference proteome</keyword>
<dbReference type="EMBL" id="MN444870">
    <property type="protein sequence ID" value="QGH75761.1"/>
    <property type="molecule type" value="Genomic_DNA"/>
</dbReference>
<evidence type="ECO:0000313" key="3">
    <source>
        <dbReference type="Proteomes" id="UP000346466"/>
    </source>
</evidence>
<evidence type="ECO:0000256" key="1">
    <source>
        <dbReference type="SAM" id="MobiDB-lite"/>
    </source>
</evidence>
<sequence length="480" mass="48474">MTFLSGTVNVTSPGAPPKNVRAPGGGSVKVSPAAPGPQGPPGDKGDPGPPGGVPVQSGNNRLYANDGSGNPTTIPFSSAATAQTAVYRTTGGVTNFGEPSAPSHAATKNYVDVSLASKVDTSDARLSDARPLRMIDVSTSVATGTAAKTVTGTAPVAGDMVMLRLPNGNTVANPTLSFNGAAAIPIRPGNQTSPVSTSVAITAGGLMLLYYDGTALQLISSTTPPTEIPDAEIVAGTATASRYITGRRTATIINQARSGVELQSNKGAANGYASLDAGGKVPISQLPSSLMEYLGVWNASTNSPALANGTGNVGDVYRVTTGGTRNLGAGNITFDVGDYVIYNGTVWEKSDTTDAVASVAGKTGVVTLNKNDVGLSNVDNTSDLAKPVSTATQTALNGKVNVLPTPWQLYATDAAGLTGMQYSANDWAAWTIVQRGDGGVVKTGTPVADNDSATKAYVDGKIVFGPLPATGQTGVLYVVP</sequence>